<name>A0AAV3Q5M0_LITER</name>
<sequence length="90" mass="10636">MGRPRSFIEKELGVGGAYITDCLLTKPSWQALPIRKKMPHFESHLHRSVVNRGLYEVRSSGLRPNQHRSRHEKRVWHFRYLRTVKVTTDV</sequence>
<dbReference type="EMBL" id="BAABME010003358">
    <property type="protein sequence ID" value="GAA0158476.1"/>
    <property type="molecule type" value="Genomic_DNA"/>
</dbReference>
<evidence type="ECO:0000313" key="2">
    <source>
        <dbReference type="Proteomes" id="UP001454036"/>
    </source>
</evidence>
<accession>A0AAV3Q5M0</accession>
<dbReference type="AlphaFoldDB" id="A0AAV3Q5M0"/>
<evidence type="ECO:0000313" key="1">
    <source>
        <dbReference type="EMBL" id="GAA0158476.1"/>
    </source>
</evidence>
<comment type="caution">
    <text evidence="1">The sequence shown here is derived from an EMBL/GenBank/DDBJ whole genome shotgun (WGS) entry which is preliminary data.</text>
</comment>
<proteinExistence type="predicted"/>
<dbReference type="Proteomes" id="UP001454036">
    <property type="component" value="Unassembled WGS sequence"/>
</dbReference>
<organism evidence="1 2">
    <name type="scientific">Lithospermum erythrorhizon</name>
    <name type="common">Purple gromwell</name>
    <name type="synonym">Lithospermum officinale var. erythrorhizon</name>
    <dbReference type="NCBI Taxonomy" id="34254"/>
    <lineage>
        <taxon>Eukaryota</taxon>
        <taxon>Viridiplantae</taxon>
        <taxon>Streptophyta</taxon>
        <taxon>Embryophyta</taxon>
        <taxon>Tracheophyta</taxon>
        <taxon>Spermatophyta</taxon>
        <taxon>Magnoliopsida</taxon>
        <taxon>eudicotyledons</taxon>
        <taxon>Gunneridae</taxon>
        <taxon>Pentapetalae</taxon>
        <taxon>asterids</taxon>
        <taxon>lamiids</taxon>
        <taxon>Boraginales</taxon>
        <taxon>Boraginaceae</taxon>
        <taxon>Boraginoideae</taxon>
        <taxon>Lithospermeae</taxon>
        <taxon>Lithospermum</taxon>
    </lineage>
</organism>
<protein>
    <submittedName>
        <fullName evidence="1">Uncharacterized protein</fullName>
    </submittedName>
</protein>
<reference evidence="1 2" key="1">
    <citation type="submission" date="2024-01" db="EMBL/GenBank/DDBJ databases">
        <title>The complete chloroplast genome sequence of Lithospermum erythrorhizon: insights into the phylogenetic relationship among Boraginaceae species and the maternal lineages of purple gromwells.</title>
        <authorList>
            <person name="Okada T."/>
            <person name="Watanabe K."/>
        </authorList>
    </citation>
    <scope>NUCLEOTIDE SEQUENCE [LARGE SCALE GENOMIC DNA]</scope>
</reference>
<keyword evidence="2" id="KW-1185">Reference proteome</keyword>
<gene>
    <name evidence="1" type="ORF">LIER_15487</name>
</gene>